<dbReference type="GO" id="GO:0004300">
    <property type="term" value="F:enoyl-CoA hydratase activity"/>
    <property type="evidence" value="ECO:0007669"/>
    <property type="project" value="UniProtKB-ARBA"/>
</dbReference>
<dbReference type="Pfam" id="PF02737">
    <property type="entry name" value="3HCDH_N"/>
    <property type="match status" value="1"/>
</dbReference>
<evidence type="ECO:0000256" key="11">
    <source>
        <dbReference type="ARBA" id="ARBA00023239"/>
    </source>
</evidence>
<dbReference type="FunFam" id="3.40.50.720:FF:000009">
    <property type="entry name" value="Fatty oxidation complex, alpha subunit"/>
    <property type="match status" value="1"/>
</dbReference>
<dbReference type="UniPathway" id="UPA00659"/>
<dbReference type="PANTHER" id="PTHR23309:SF51">
    <property type="entry name" value="3-HYDROXYACYL-COA DEHYDROGENASE-RELATED"/>
    <property type="match status" value="1"/>
</dbReference>
<comment type="catalytic activity">
    <reaction evidence="13">
        <text>a (3S)-3-hydroxyacyl-CoA + NAD(+) = a 3-oxoacyl-CoA + NADH + H(+)</text>
        <dbReference type="Rhea" id="RHEA:22432"/>
        <dbReference type="ChEBI" id="CHEBI:15378"/>
        <dbReference type="ChEBI" id="CHEBI:57318"/>
        <dbReference type="ChEBI" id="CHEBI:57540"/>
        <dbReference type="ChEBI" id="CHEBI:57945"/>
        <dbReference type="ChEBI" id="CHEBI:90726"/>
        <dbReference type="EC" id="1.1.1.35"/>
    </reaction>
</comment>
<dbReference type="STRING" id="1855912.LuPra_04019"/>
<dbReference type="Gene3D" id="3.90.226.10">
    <property type="entry name" value="2-enoyl-CoA Hydratase, Chain A, domain 1"/>
    <property type="match status" value="1"/>
</dbReference>
<evidence type="ECO:0000313" key="16">
    <source>
        <dbReference type="EMBL" id="AMY10778.1"/>
    </source>
</evidence>
<protein>
    <submittedName>
        <fullName evidence="16">Fatty acid oxidation complex subunit alpha</fullName>
    </submittedName>
</protein>
<keyword evidence="8" id="KW-0443">Lipid metabolism</keyword>
<comment type="similarity">
    <text evidence="3">In the N-terminal section; belongs to the enoyl-CoA hydratase/isomerase family.</text>
</comment>
<evidence type="ECO:0000256" key="5">
    <source>
        <dbReference type="ARBA" id="ARBA00022963"/>
    </source>
</evidence>
<gene>
    <name evidence="16" type="primary">fadB</name>
    <name evidence="16" type="ORF">LuPra_04019</name>
</gene>
<dbReference type="EMBL" id="CP015136">
    <property type="protein sequence ID" value="AMY10778.1"/>
    <property type="molecule type" value="Genomic_DNA"/>
</dbReference>
<dbReference type="InterPro" id="IPR006108">
    <property type="entry name" value="3HC_DH_C"/>
</dbReference>
<dbReference type="GO" id="GO:0006635">
    <property type="term" value="P:fatty acid beta-oxidation"/>
    <property type="evidence" value="ECO:0007669"/>
    <property type="project" value="UniProtKB-UniPathway"/>
</dbReference>
<evidence type="ECO:0000256" key="4">
    <source>
        <dbReference type="ARBA" id="ARBA00022832"/>
    </source>
</evidence>
<dbReference type="InterPro" id="IPR001753">
    <property type="entry name" value="Enoyl-CoA_hydra/iso"/>
</dbReference>
<dbReference type="GO" id="GO:0070403">
    <property type="term" value="F:NAD+ binding"/>
    <property type="evidence" value="ECO:0007669"/>
    <property type="project" value="InterPro"/>
</dbReference>
<accession>A0A143PRL3</accession>
<dbReference type="Gene3D" id="3.40.50.720">
    <property type="entry name" value="NAD(P)-binding Rossmann-like Domain"/>
    <property type="match status" value="1"/>
</dbReference>
<comment type="subcellular location">
    <subcellularLocation>
        <location evidence="1">Peroxisome</location>
    </subcellularLocation>
</comment>
<evidence type="ECO:0000256" key="10">
    <source>
        <dbReference type="ARBA" id="ARBA00023235"/>
    </source>
</evidence>
<feature type="domain" description="3-hydroxyacyl-CoA dehydrogenase NAD binding" evidence="15">
    <location>
        <begin position="302"/>
        <end position="482"/>
    </location>
</feature>
<evidence type="ECO:0000256" key="8">
    <source>
        <dbReference type="ARBA" id="ARBA00023098"/>
    </source>
</evidence>
<dbReference type="AlphaFoldDB" id="A0A143PRL3"/>
<dbReference type="SUPFAM" id="SSF51735">
    <property type="entry name" value="NAD(P)-binding Rossmann-fold domains"/>
    <property type="match status" value="1"/>
</dbReference>
<feature type="domain" description="3-hydroxyacyl-CoA dehydrogenase C-terminal" evidence="14">
    <location>
        <begin position="614"/>
        <end position="698"/>
    </location>
</feature>
<dbReference type="Pfam" id="PF00378">
    <property type="entry name" value="ECH_1"/>
    <property type="match status" value="1"/>
</dbReference>
<dbReference type="PANTHER" id="PTHR23309">
    <property type="entry name" value="3-HYDROXYACYL-COA DEHYROGENASE"/>
    <property type="match status" value="1"/>
</dbReference>
<keyword evidence="7" id="KW-0520">NAD</keyword>
<dbReference type="Gene3D" id="1.10.1040.50">
    <property type="match status" value="1"/>
</dbReference>
<evidence type="ECO:0000256" key="6">
    <source>
        <dbReference type="ARBA" id="ARBA00023002"/>
    </source>
</evidence>
<reference evidence="17" key="2">
    <citation type="submission" date="2016-04" db="EMBL/GenBank/DDBJ databases">
        <title>First Complete Genome Sequence of a Subdivision 6 Acidobacterium.</title>
        <authorList>
            <person name="Huang S."/>
            <person name="Vieira S."/>
            <person name="Bunk B."/>
            <person name="Riedel T."/>
            <person name="Sproeer C."/>
            <person name="Overmann J."/>
        </authorList>
    </citation>
    <scope>NUCLEOTIDE SEQUENCE [LARGE SCALE GENOMIC DNA]</scope>
    <source>
        <strain evidence="17">DSM 100886 HEG_-6_39</strain>
    </source>
</reference>
<dbReference type="Pfam" id="PF00725">
    <property type="entry name" value="3HCDH"/>
    <property type="match status" value="2"/>
</dbReference>
<dbReference type="RefSeq" id="WP_110172384.1">
    <property type="nucleotide sequence ID" value="NZ_CP015136.1"/>
</dbReference>
<dbReference type="InterPro" id="IPR036291">
    <property type="entry name" value="NAD(P)-bd_dom_sf"/>
</dbReference>
<dbReference type="PATRIC" id="fig|1813736.3.peg.4249"/>
<dbReference type="GO" id="GO:0016853">
    <property type="term" value="F:isomerase activity"/>
    <property type="evidence" value="ECO:0007669"/>
    <property type="project" value="UniProtKB-KW"/>
</dbReference>
<dbReference type="SUPFAM" id="SSF52096">
    <property type="entry name" value="ClpP/crotonase"/>
    <property type="match status" value="1"/>
</dbReference>
<dbReference type="PROSITE" id="PS00067">
    <property type="entry name" value="3HCDH"/>
    <property type="match status" value="1"/>
</dbReference>
<evidence type="ECO:0000256" key="2">
    <source>
        <dbReference type="ARBA" id="ARBA00005005"/>
    </source>
</evidence>
<dbReference type="FunFam" id="1.10.1040.50:FF:000006">
    <property type="entry name" value="Peroxisomal bifunctional enzyme"/>
    <property type="match status" value="1"/>
</dbReference>
<feature type="domain" description="3-hydroxyacyl-CoA dehydrogenase C-terminal" evidence="14">
    <location>
        <begin position="486"/>
        <end position="579"/>
    </location>
</feature>
<keyword evidence="4" id="KW-0276">Fatty acid metabolism</keyword>
<evidence type="ECO:0000256" key="13">
    <source>
        <dbReference type="ARBA" id="ARBA00049556"/>
    </source>
</evidence>
<reference evidence="16 17" key="1">
    <citation type="journal article" date="2016" name="Genome Announc.">
        <title>First Complete Genome Sequence of a Subdivision 6 Acidobacterium Strain.</title>
        <authorList>
            <person name="Huang S."/>
            <person name="Vieira S."/>
            <person name="Bunk B."/>
            <person name="Riedel T."/>
            <person name="Sproer C."/>
            <person name="Overmann J."/>
        </authorList>
    </citation>
    <scope>NUCLEOTIDE SEQUENCE [LARGE SCALE GENOMIC DNA]</scope>
    <source>
        <strain evidence="17">DSM 100886 HEG_-6_39</strain>
    </source>
</reference>
<evidence type="ECO:0000259" key="14">
    <source>
        <dbReference type="Pfam" id="PF00725"/>
    </source>
</evidence>
<evidence type="ECO:0000256" key="9">
    <source>
        <dbReference type="ARBA" id="ARBA00023140"/>
    </source>
</evidence>
<dbReference type="CDD" id="cd06558">
    <property type="entry name" value="crotonase-like"/>
    <property type="match status" value="1"/>
</dbReference>
<evidence type="ECO:0000256" key="12">
    <source>
        <dbReference type="ARBA" id="ARBA00023268"/>
    </source>
</evidence>
<name>A0A143PRL3_LUTPR</name>
<dbReference type="InterPro" id="IPR006180">
    <property type="entry name" value="3-OHacyl-CoA_DH_CS"/>
</dbReference>
<proteinExistence type="inferred from homology"/>
<dbReference type="InterPro" id="IPR029045">
    <property type="entry name" value="ClpP/crotonase-like_dom_sf"/>
</dbReference>
<evidence type="ECO:0000256" key="7">
    <source>
        <dbReference type="ARBA" id="ARBA00023027"/>
    </source>
</evidence>
<evidence type="ECO:0000259" key="15">
    <source>
        <dbReference type="Pfam" id="PF02737"/>
    </source>
</evidence>
<keyword evidence="10" id="KW-0413">Isomerase</keyword>
<dbReference type="OrthoDB" id="9771883at2"/>
<dbReference type="KEGG" id="abac:LuPra_04019"/>
<dbReference type="GO" id="GO:0003857">
    <property type="term" value="F:(3S)-3-hydroxyacyl-CoA dehydrogenase (NAD+) activity"/>
    <property type="evidence" value="ECO:0007669"/>
    <property type="project" value="UniProtKB-EC"/>
</dbReference>
<keyword evidence="11" id="KW-0456">Lyase</keyword>
<dbReference type="InterPro" id="IPR006176">
    <property type="entry name" value="3-OHacyl-CoA_DH_NAD-bd"/>
</dbReference>
<comment type="pathway">
    <text evidence="2">Lipid metabolism; fatty acid beta-oxidation.</text>
</comment>
<evidence type="ECO:0000256" key="3">
    <source>
        <dbReference type="ARBA" id="ARBA00008750"/>
    </source>
</evidence>
<keyword evidence="9" id="KW-0576">Peroxisome</keyword>
<sequence length="715" mass="75651">MSELVRTHRDGDVLVVEIDNPPVNALGPGVPEALAAVLDAADRDDGVAAIVVRGAGRTFVAGADIATLEDAAWGDEAAAADLHDLLRRVEQCRTPVVMAIHGTALGGGLELAMAGHYRVADAAAQVGQPEVNLGIVPGAEGTQRLPRLAGVAKALDMCVSGRPVTAQDALAAGIVDEIAGEDLTASAVAFARRVAARSSHPLTSERAERLGDPETNAPLLAAARAQAEKIRRHQVAPLKAVDAIEAATRLPFEAGCRRERELFFECVRGEQAKALIHVFFAERAASKLPEDMAHLTPAEIRTIAIVGGGTMGSGIAMACANAGLDVILTDATGDAVAAGEAAIRTNYDATVARGRLTPDAVADRLARIHLTPPAAFPARAVEADLVIEAVFEDLALKQRVFREIDAAARPGCILATNTSTLDIDAIASATSRPEAVIGLHFFSPAAVMRLLEIVRGSRTDLDVLVAALAFAKRVRKLGVVVGNGPGFVGNRLMFPYMYETQFLVEDGATPAQVDRALAGFGMAMGVFAVDDMAGLDVGARVRKALGHFSDPRERRPLVHERLVAMGRLGQKRGAGWYRYDEPRKPTPDPEVEALIRSLATDAGIAARTISDEEIVDRAILALVNEGARALEAGVAARASDIDVIYVNGYGFPGWRGGPLFYADRRGLGEVLARIRAFHREHGERWRPAPLLVELAERGGTFRGGALHGRAGARSR</sequence>
<keyword evidence="12" id="KW-0511">Multifunctional enzyme</keyword>
<evidence type="ECO:0000256" key="1">
    <source>
        <dbReference type="ARBA" id="ARBA00004275"/>
    </source>
</evidence>
<dbReference type="InterPro" id="IPR008927">
    <property type="entry name" value="6-PGluconate_DH-like_C_sf"/>
</dbReference>
<keyword evidence="6" id="KW-0560">Oxidoreductase</keyword>
<evidence type="ECO:0000313" key="17">
    <source>
        <dbReference type="Proteomes" id="UP000076079"/>
    </source>
</evidence>
<keyword evidence="5" id="KW-0442">Lipid degradation</keyword>
<keyword evidence="17" id="KW-1185">Reference proteome</keyword>
<organism evidence="16 17">
    <name type="scientific">Luteitalea pratensis</name>
    <dbReference type="NCBI Taxonomy" id="1855912"/>
    <lineage>
        <taxon>Bacteria</taxon>
        <taxon>Pseudomonadati</taxon>
        <taxon>Acidobacteriota</taxon>
        <taxon>Vicinamibacteria</taxon>
        <taxon>Vicinamibacterales</taxon>
        <taxon>Vicinamibacteraceae</taxon>
        <taxon>Luteitalea</taxon>
    </lineage>
</organism>
<dbReference type="SUPFAM" id="SSF48179">
    <property type="entry name" value="6-phosphogluconate dehydrogenase C-terminal domain-like"/>
    <property type="match status" value="2"/>
</dbReference>
<dbReference type="Proteomes" id="UP000076079">
    <property type="component" value="Chromosome"/>
</dbReference>